<dbReference type="AlphaFoldDB" id="A0A2S5GAY4"/>
<evidence type="ECO:0000313" key="3">
    <source>
        <dbReference type="Proteomes" id="UP000239047"/>
    </source>
</evidence>
<name>A0A2S5GAY4_9BACL</name>
<organism evidence="2 3">
    <name type="scientific">Jeotgalibacillus proteolyticus</name>
    <dbReference type="NCBI Taxonomy" id="2082395"/>
    <lineage>
        <taxon>Bacteria</taxon>
        <taxon>Bacillati</taxon>
        <taxon>Bacillota</taxon>
        <taxon>Bacilli</taxon>
        <taxon>Bacillales</taxon>
        <taxon>Caryophanaceae</taxon>
        <taxon>Jeotgalibacillus</taxon>
    </lineage>
</organism>
<proteinExistence type="predicted"/>
<dbReference type="Proteomes" id="UP000239047">
    <property type="component" value="Unassembled WGS sequence"/>
</dbReference>
<dbReference type="Pfam" id="PF06114">
    <property type="entry name" value="Peptidase_M78"/>
    <property type="match status" value="1"/>
</dbReference>
<evidence type="ECO:0000259" key="1">
    <source>
        <dbReference type="Pfam" id="PF06114"/>
    </source>
</evidence>
<reference evidence="2 3" key="1">
    <citation type="submission" date="2018-02" db="EMBL/GenBank/DDBJ databases">
        <title>Jeotgalibacillus proteolyticum sp. nov. a protease producing bacterium isolated from ocean sediments of Laizhou Bay.</title>
        <authorList>
            <person name="Li Y."/>
        </authorList>
    </citation>
    <scope>NUCLEOTIDE SEQUENCE [LARGE SCALE GENOMIC DNA]</scope>
    <source>
        <strain evidence="2 3">22-7</strain>
    </source>
</reference>
<dbReference type="EMBL" id="PREZ01000004">
    <property type="protein sequence ID" value="PPA70081.1"/>
    <property type="molecule type" value="Genomic_DNA"/>
</dbReference>
<feature type="domain" description="IrrE N-terminal-like" evidence="1">
    <location>
        <begin position="63"/>
        <end position="154"/>
    </location>
</feature>
<dbReference type="InterPro" id="IPR010359">
    <property type="entry name" value="IrrE_HExxH"/>
</dbReference>
<comment type="caution">
    <text evidence="2">The sequence shown here is derived from an EMBL/GenBank/DDBJ whole genome shotgun (WGS) entry which is preliminary data.</text>
</comment>
<keyword evidence="3" id="KW-1185">Reference proteome</keyword>
<dbReference type="OrthoDB" id="2417909at2"/>
<evidence type="ECO:0000313" key="2">
    <source>
        <dbReference type="EMBL" id="PPA70081.1"/>
    </source>
</evidence>
<accession>A0A2S5GAY4</accession>
<sequence length="179" mass="21141">MKGVVLLKLWKTDLENYIENLYLSIDVFKPSQIDPETVAARLGIALRYEALPSKCLMIDGVCYIFLDERLSDHEQKRYFCHELCHALLHVGSQRNMPLSFRQLQEWRATNFMQQACVPTFMLEKVIQGIRFESHAVNAIAKAFSVEHDLASKRLQQYLRMKKEQEFFYQMQQLLTNQKY</sequence>
<gene>
    <name evidence="2" type="ORF">C4B60_10850</name>
</gene>
<protein>
    <submittedName>
        <fullName evidence="2">ImmA/IrrE family metallo-endopeptidase</fullName>
    </submittedName>
</protein>